<comment type="caution">
    <text evidence="1">The sequence shown here is derived from an EMBL/GenBank/DDBJ whole genome shotgun (WGS) entry which is preliminary data.</text>
</comment>
<protein>
    <submittedName>
        <fullName evidence="1">Uncharacterized protein</fullName>
    </submittedName>
</protein>
<evidence type="ECO:0000313" key="1">
    <source>
        <dbReference type="EMBL" id="KAE9526636.1"/>
    </source>
</evidence>
<sequence>MCKLFEIPKVSTTVISIRDICFHDGPSDIKKNLNNHFSVYSDIYIILTFRFRNFLITVIQLLKFSTMYNITEFLDEVPDTMFPLREIAKRHSQFGGQGYQKCFCKTSFKTNRCACHKNNVQCSSRCHEQTTCNNNNSIVNNCTSLTAVSLYAMSLKNSRLFGKIISNSQTGYPIAKSLCIVYESIFTDFLNYVPKMCPYVGWFILIFKLTANGAKIDLLSSFKYKYAFNIHVQISIEASVQIEII</sequence>
<dbReference type="EMBL" id="VYZN01000054">
    <property type="protein sequence ID" value="KAE9526636.1"/>
    <property type="molecule type" value="Genomic_DNA"/>
</dbReference>
<dbReference type="Proteomes" id="UP000475862">
    <property type="component" value="Unassembled WGS sequence"/>
</dbReference>
<gene>
    <name evidence="1" type="ORF">AGLY_013284</name>
</gene>
<dbReference type="AlphaFoldDB" id="A0A6G0T6H7"/>
<name>A0A6G0T6H7_APHGL</name>
<organism evidence="1 2">
    <name type="scientific">Aphis glycines</name>
    <name type="common">Soybean aphid</name>
    <dbReference type="NCBI Taxonomy" id="307491"/>
    <lineage>
        <taxon>Eukaryota</taxon>
        <taxon>Metazoa</taxon>
        <taxon>Ecdysozoa</taxon>
        <taxon>Arthropoda</taxon>
        <taxon>Hexapoda</taxon>
        <taxon>Insecta</taxon>
        <taxon>Pterygota</taxon>
        <taxon>Neoptera</taxon>
        <taxon>Paraneoptera</taxon>
        <taxon>Hemiptera</taxon>
        <taxon>Sternorrhyncha</taxon>
        <taxon>Aphidomorpha</taxon>
        <taxon>Aphidoidea</taxon>
        <taxon>Aphididae</taxon>
        <taxon>Aphidini</taxon>
        <taxon>Aphis</taxon>
        <taxon>Aphis</taxon>
    </lineage>
</organism>
<proteinExistence type="predicted"/>
<reference evidence="1 2" key="1">
    <citation type="submission" date="2019-08" db="EMBL/GenBank/DDBJ databases">
        <title>The genome of the soybean aphid Biotype 1, its phylome, world population structure and adaptation to the North American continent.</title>
        <authorList>
            <person name="Giordano R."/>
            <person name="Donthu R.K."/>
            <person name="Hernandez A.G."/>
            <person name="Wright C.L."/>
            <person name="Zimin A.V."/>
        </authorList>
    </citation>
    <scope>NUCLEOTIDE SEQUENCE [LARGE SCALE GENOMIC DNA]</scope>
    <source>
        <tissue evidence="1">Whole aphids</tissue>
    </source>
</reference>
<evidence type="ECO:0000313" key="2">
    <source>
        <dbReference type="Proteomes" id="UP000475862"/>
    </source>
</evidence>
<accession>A0A6G0T6H7</accession>
<keyword evidence="2" id="KW-1185">Reference proteome</keyword>
<dbReference type="OrthoDB" id="2499658at2759"/>